<dbReference type="RefSeq" id="XP_003721677.1">
    <property type="nucleotide sequence ID" value="XM_003721629.1"/>
</dbReference>
<evidence type="ECO:0000313" key="2">
    <source>
        <dbReference type="EMBL" id="CBZ12329.1"/>
    </source>
</evidence>
<dbReference type="Proteomes" id="UP000000542">
    <property type="component" value="Chromosome 27"/>
</dbReference>
<dbReference type="RefSeq" id="XP_003722067.1">
    <property type="nucleotide sequence ID" value="XM_003722019.1"/>
</dbReference>
<organism evidence="1 3">
    <name type="scientific">Leishmania major</name>
    <dbReference type="NCBI Taxonomy" id="5664"/>
    <lineage>
        <taxon>Eukaryota</taxon>
        <taxon>Discoba</taxon>
        <taxon>Euglenozoa</taxon>
        <taxon>Kinetoplastea</taxon>
        <taxon>Metakinetoplastina</taxon>
        <taxon>Trypanosomatida</taxon>
        <taxon>Trypanosomatidae</taxon>
        <taxon>Leishmaniinae</taxon>
        <taxon>Leishmania</taxon>
    </lineage>
</organism>
<reference evidence="1 3" key="2">
    <citation type="journal article" date="2011" name="Genome Res.">
        <title>Chromosome and gene copy number variation allow major structural change between species and strains of Leishmania.</title>
        <authorList>
            <person name="Rogers M.B."/>
            <person name="Hilley J.D."/>
            <person name="Dickens N.J."/>
            <person name="Wilkes J."/>
            <person name="Bates P.A."/>
            <person name="Depledge D.P."/>
            <person name="Harris D."/>
            <person name="Her Y."/>
            <person name="Herzyk P."/>
            <person name="Imamura H."/>
            <person name="Otto T.D."/>
            <person name="Sanders M."/>
            <person name="Seeger K."/>
            <person name="Dujardin J.C."/>
            <person name="Berriman M."/>
            <person name="Smith D.F."/>
            <person name="Hertz-Fowler C."/>
            <person name="Mottram J.C."/>
        </authorList>
    </citation>
    <scope>NUCLEOTIDE SEQUENCE [LARGE SCALE GENOMIC DNA]</scope>
    <source>
        <strain evidence="1">Friedlin</strain>
        <strain evidence="3">MHOM/IL/81/Friedlin</strain>
    </source>
</reference>
<dbReference type="VEuPathDB" id="TriTrypDB:LmjF.02.0720"/>
<dbReference type="AlphaFoldDB" id="E9ACE6"/>
<accession>E9ACE6</accession>
<dbReference type="VEuPathDB" id="TriTrypDB:LMJSD75_020012500"/>
<dbReference type="OMA" id="YKCKQEA"/>
<evidence type="ECO:0000313" key="3">
    <source>
        <dbReference type="Proteomes" id="UP000000542"/>
    </source>
</evidence>
<gene>
    <name evidence="1" type="ORF">LMJF_02_0720</name>
    <name evidence="2" type="ORF">LMJF_27_2640</name>
</gene>
<dbReference type="GeneID" id="12982850"/>
<keyword evidence="3" id="KW-1185">Reference proteome</keyword>
<sequence>MSLIFSTTSPPPVEIAVDDSRWDALAAECQKCSESLYKCKQETERIVQSMDAVLFCAALEATPPSVCGARLLSSAPPPLC</sequence>
<dbReference type="EMBL" id="FR796423">
    <property type="protein sequence ID" value="CBZ12329.1"/>
    <property type="molecule type" value="Genomic_DNA"/>
</dbReference>
<protein>
    <submittedName>
        <fullName evidence="1">Uncharacterized protein</fullName>
    </submittedName>
</protein>
<dbReference type="VEuPathDB" id="TriTrypDB:LMJLV39_270033300"/>
<dbReference type="EMBL" id="FR796398">
    <property type="protein sequence ID" value="CBZ11962.1"/>
    <property type="molecule type" value="Genomic_DNA"/>
</dbReference>
<reference evidence="1" key="3">
    <citation type="submission" date="2011-01" db="EMBL/GenBank/DDBJ databases">
        <authorList>
            <person name="Aslett M."/>
        </authorList>
    </citation>
    <scope>NUCLEOTIDE SEQUENCE</scope>
    <source>
        <strain evidence="1">Friedlin</strain>
    </source>
</reference>
<dbReference type="KEGG" id="lma:LMJF_27_2640"/>
<reference evidence="1 3" key="1">
    <citation type="journal article" date="2005" name="Science">
        <title>The genome of the kinetoplastid parasite, Leishmania major.</title>
        <authorList>
            <person name="Ivens A.C."/>
            <person name="Peacock C.S."/>
            <person name="Worthey E.A."/>
            <person name="Murphy L."/>
            <person name="Aggarwal G."/>
            <person name="Berriman M."/>
            <person name="Sisk E."/>
            <person name="Rajandream M.A."/>
            <person name="Adlem E."/>
            <person name="Aert R."/>
            <person name="Anupama A."/>
            <person name="Apostolou Z."/>
            <person name="Attipoe P."/>
            <person name="Bason N."/>
            <person name="Bauser C."/>
            <person name="Beck A."/>
            <person name="Beverley S.M."/>
            <person name="Bianchettin G."/>
            <person name="Borzym K."/>
            <person name="Bothe G."/>
            <person name="Bruschi C.V."/>
            <person name="Collins M."/>
            <person name="Cadag E."/>
            <person name="Ciarloni L."/>
            <person name="Clayton C."/>
            <person name="Coulson R.M."/>
            <person name="Cronin A."/>
            <person name="Cruz A.K."/>
            <person name="Davies R.M."/>
            <person name="De Gaudenzi J."/>
            <person name="Dobson D.E."/>
            <person name="Duesterhoeft A."/>
            <person name="Fazelina G."/>
            <person name="Fosker N."/>
            <person name="Frasch A.C."/>
            <person name="Fraser A."/>
            <person name="Fuchs M."/>
            <person name="Gabel C."/>
            <person name="Goble A."/>
            <person name="Goffeau A."/>
            <person name="Harris D."/>
            <person name="Hertz-Fowler C."/>
            <person name="Hilbert H."/>
            <person name="Horn D."/>
            <person name="Huang Y."/>
            <person name="Klages S."/>
            <person name="Knights A."/>
            <person name="Kube M."/>
            <person name="Larke N."/>
            <person name="Litvin L."/>
            <person name="Lord A."/>
            <person name="Louie T."/>
            <person name="Marra M."/>
            <person name="Masuy D."/>
            <person name="Matthews K."/>
            <person name="Michaeli S."/>
            <person name="Mottram J.C."/>
            <person name="Muller-Auer S."/>
            <person name="Munden H."/>
            <person name="Nelson S."/>
            <person name="Norbertczak H."/>
            <person name="Oliver K."/>
            <person name="O'neil S."/>
            <person name="Pentony M."/>
            <person name="Pohl T.M."/>
            <person name="Price C."/>
            <person name="Purnelle B."/>
            <person name="Quail M.A."/>
            <person name="Rabbinowitsch E."/>
            <person name="Reinhardt R."/>
            <person name="Rieger M."/>
            <person name="Rinta J."/>
            <person name="Robben J."/>
            <person name="Robertson L."/>
            <person name="Ruiz J.C."/>
            <person name="Rutter S."/>
            <person name="Saunders D."/>
            <person name="Schafer M."/>
            <person name="Schein J."/>
            <person name="Schwartz D.C."/>
            <person name="Seeger K."/>
            <person name="Seyler A."/>
            <person name="Sharp S."/>
            <person name="Shin H."/>
            <person name="Sivam D."/>
            <person name="Squares R."/>
            <person name="Squares S."/>
            <person name="Tosato V."/>
            <person name="Vogt C."/>
            <person name="Volckaert G."/>
            <person name="Wambutt R."/>
            <person name="Warren T."/>
            <person name="Wedler H."/>
            <person name="Woodward J."/>
            <person name="Zhou S."/>
            <person name="Zimmermann W."/>
            <person name="Smith D.F."/>
            <person name="Blackwell J.M."/>
            <person name="Stuart K.D."/>
            <person name="Barrell B."/>
            <person name="Myler P.J."/>
        </authorList>
    </citation>
    <scope>NUCLEOTIDE SEQUENCE [LARGE SCALE GENOMIC DNA]</scope>
    <source>
        <strain evidence="1">Friedlin</strain>
        <strain evidence="3">MHOM/IL/81/Friedlin</strain>
    </source>
</reference>
<name>E9ACE6_LEIMA</name>
<dbReference type="KEGG" id="lma:LMJF_02_0720"/>
<dbReference type="Proteomes" id="UP000000542">
    <property type="component" value="Chromosome 2"/>
</dbReference>
<dbReference type="GeneID" id="12981608"/>
<proteinExistence type="predicted"/>
<evidence type="ECO:0000313" key="1">
    <source>
        <dbReference type="EMBL" id="CBZ11962.1"/>
    </source>
</evidence>
<dbReference type="VEuPathDB" id="TriTrypDB:LMJFC_270036900"/>
<dbReference type="HOGENOM" id="CLU_2594940_0_0_1"/>
<dbReference type="InParanoid" id="E9ACE6"/>